<sequence length="362" mass="40922">MRHVLTRLYYITDIVTKADELRRLVMLAKIHSVSVIVDEAVETPFIVSIRTGPRYDFNDTKIVVKVKRHDVASLRDVVAGNYRRELVHGALYALLGYPGNEKYGLTRWLRSLGIRTGPEAVYAIKGWQRFFMTATVNGTEYLFGIPHSNVPVNDKLFTRRALNLNDGQLVREGTMEDISIFTQMLNLYLGEAAVPWALSNSRTAQENVCSEEVTTAVFDGKRFRMVLPGDVQSAWIVRHANMPRSLELPYTFPQLGTILYLMVLYGCGLLDTSTGLGQQWAEMKLNIQPKELLGESGVFVDNKGTCLVQASIDGTTYLGMDRYKSAAWYILDIPARRFVPIEDRQHDRIVSALEEYAAYLLA</sequence>
<dbReference type="AlphaFoldDB" id="A0AAP9DQA4"/>
<evidence type="ECO:0000313" key="4">
    <source>
        <dbReference type="Proteomes" id="UP001209276"/>
    </source>
</evidence>
<name>A0AAP9DQA4_PANTH</name>
<dbReference type="Proteomes" id="UP001209276">
    <property type="component" value="Unassembled WGS sequence"/>
</dbReference>
<organism evidence="2 3">
    <name type="scientific">Paenibacillus thiaminolyticus</name>
    <name type="common">Bacillus thiaminolyticus</name>
    <dbReference type="NCBI Taxonomy" id="49283"/>
    <lineage>
        <taxon>Bacteria</taxon>
        <taxon>Bacillati</taxon>
        <taxon>Bacillota</taxon>
        <taxon>Bacilli</taxon>
        <taxon>Bacillales</taxon>
        <taxon>Paenibacillaceae</taxon>
        <taxon>Paenibacillus</taxon>
    </lineage>
</organism>
<evidence type="ECO:0000313" key="1">
    <source>
        <dbReference type="EMBL" id="MCY9611185.1"/>
    </source>
</evidence>
<evidence type="ECO:0000313" key="3">
    <source>
        <dbReference type="Proteomes" id="UP000315377"/>
    </source>
</evidence>
<accession>A0AAP9DQA4</accession>
<dbReference type="GeneID" id="76994408"/>
<dbReference type="EMBL" id="JAMDMM010000080">
    <property type="protein sequence ID" value="MCY9611185.1"/>
    <property type="molecule type" value="Genomic_DNA"/>
</dbReference>
<reference evidence="2 3" key="1">
    <citation type="submission" date="2019-07" db="EMBL/GenBank/DDBJ databases">
        <title>Paenibacillus thiaminolyticus NRRL B-4156.</title>
        <authorList>
            <person name="Hehnly C."/>
            <person name="Zhang L."/>
        </authorList>
    </citation>
    <scope>NUCLEOTIDE SEQUENCE [LARGE SCALE GENOMIC DNA]</scope>
    <source>
        <strain evidence="2 3">NRRL B-4156</strain>
    </source>
</reference>
<proteinExistence type="predicted"/>
<keyword evidence="4" id="KW-1185">Reference proteome</keyword>
<dbReference type="EMBL" id="CP041405">
    <property type="protein sequence ID" value="QDM42086.1"/>
    <property type="molecule type" value="Genomic_DNA"/>
</dbReference>
<gene>
    <name evidence="2" type="ORF">FLT43_00100</name>
    <name evidence="1" type="ORF">M5W83_28980</name>
</gene>
<protein>
    <submittedName>
        <fullName evidence="2">Uncharacterized protein</fullName>
    </submittedName>
</protein>
<dbReference type="Proteomes" id="UP000315377">
    <property type="component" value="Chromosome"/>
</dbReference>
<evidence type="ECO:0000313" key="2">
    <source>
        <dbReference type="EMBL" id="QDM42086.1"/>
    </source>
</evidence>
<dbReference type="RefSeq" id="WP_127510923.1">
    <property type="nucleotide sequence ID" value="NZ_CABMNB010000036.1"/>
</dbReference>
<reference evidence="1 4" key="2">
    <citation type="submission" date="2022-05" db="EMBL/GenBank/DDBJ databases">
        <title>Genome Sequencing of Bee-Associated Microbes.</title>
        <authorList>
            <person name="Dunlap C."/>
        </authorList>
    </citation>
    <scope>NUCLEOTIDE SEQUENCE [LARGE SCALE GENOMIC DNA]</scope>
    <source>
        <strain evidence="1 4">NRRL B-14613</strain>
    </source>
</reference>